<dbReference type="InterPro" id="IPR038668">
    <property type="entry name" value="Lipid-bd_sf"/>
</dbReference>
<evidence type="ECO:0008006" key="4">
    <source>
        <dbReference type="Google" id="ProtNLM"/>
    </source>
</evidence>
<dbReference type="EMBL" id="JAJNEC010000007">
    <property type="protein sequence ID" value="MCD2425728.1"/>
    <property type="molecule type" value="Genomic_DNA"/>
</dbReference>
<dbReference type="InterPro" id="IPR024404">
    <property type="entry name" value="Lipid-bd_put"/>
</dbReference>
<evidence type="ECO:0000313" key="3">
    <source>
        <dbReference type="Proteomes" id="UP001199816"/>
    </source>
</evidence>
<organism evidence="2 3">
    <name type="scientific">Niabella pedocola</name>
    <dbReference type="NCBI Taxonomy" id="1752077"/>
    <lineage>
        <taxon>Bacteria</taxon>
        <taxon>Pseudomonadati</taxon>
        <taxon>Bacteroidota</taxon>
        <taxon>Chitinophagia</taxon>
        <taxon>Chitinophagales</taxon>
        <taxon>Chitinophagaceae</taxon>
        <taxon>Niabella</taxon>
    </lineage>
</organism>
<evidence type="ECO:0000256" key="1">
    <source>
        <dbReference type="SAM" id="Phobius"/>
    </source>
</evidence>
<reference evidence="2 3" key="1">
    <citation type="submission" date="2021-11" db="EMBL/GenBank/DDBJ databases">
        <title>Genomic of Niabella pedocola.</title>
        <authorList>
            <person name="Wu T."/>
        </authorList>
    </citation>
    <scope>NUCLEOTIDE SEQUENCE [LARGE SCALE GENOMIC DNA]</scope>
    <source>
        <strain evidence="2 3">JCM 31011</strain>
    </source>
</reference>
<feature type="transmembrane region" description="Helical" evidence="1">
    <location>
        <begin position="6"/>
        <end position="22"/>
    </location>
</feature>
<comment type="caution">
    <text evidence="2">The sequence shown here is derived from an EMBL/GenBank/DDBJ whole genome shotgun (WGS) entry which is preliminary data.</text>
</comment>
<sequence length="153" mass="17273">MKNKVIYILSGVFALSVILLSCQKKIEKEYNWAYPVAGDWTLKASVDGEEVAGPFELKVYNTSFGQDSIWLDDYNGNFYQIKFKAKVDMSNLTFQTGGSKNAISGYGINVKLTEGRIINKDSIAFKVEFSDDPGTLYELSGHRTTSYEEYMQQ</sequence>
<name>A0ABS8PXF1_9BACT</name>
<keyword evidence="1" id="KW-0472">Membrane</keyword>
<accession>A0ABS8PXF1</accession>
<evidence type="ECO:0000313" key="2">
    <source>
        <dbReference type="EMBL" id="MCD2425728.1"/>
    </source>
</evidence>
<keyword evidence="3" id="KW-1185">Reference proteome</keyword>
<dbReference type="Gene3D" id="2.40.128.220">
    <property type="match status" value="1"/>
</dbReference>
<dbReference type="RefSeq" id="WP_231008292.1">
    <property type="nucleotide sequence ID" value="NZ_JAJNEC010000007.1"/>
</dbReference>
<keyword evidence="1" id="KW-1133">Transmembrane helix</keyword>
<dbReference type="Pfam" id="PF12888">
    <property type="entry name" value="Lipid_bd"/>
    <property type="match status" value="1"/>
</dbReference>
<keyword evidence="1" id="KW-0812">Transmembrane</keyword>
<gene>
    <name evidence="2" type="ORF">LQ567_23290</name>
</gene>
<protein>
    <recommendedName>
        <fullName evidence="4">Lipid-binding hydrolase</fullName>
    </recommendedName>
</protein>
<dbReference type="Proteomes" id="UP001199816">
    <property type="component" value="Unassembled WGS sequence"/>
</dbReference>
<proteinExistence type="predicted"/>
<dbReference type="PROSITE" id="PS51257">
    <property type="entry name" value="PROKAR_LIPOPROTEIN"/>
    <property type="match status" value="1"/>
</dbReference>